<evidence type="ECO:0000256" key="1">
    <source>
        <dbReference type="ARBA" id="ARBA00004418"/>
    </source>
</evidence>
<dbReference type="Gene3D" id="3.40.190.10">
    <property type="entry name" value="Periplasmic binding protein-like II"/>
    <property type="match status" value="1"/>
</dbReference>
<reference evidence="3" key="1">
    <citation type="submission" date="2021-08" db="EMBL/GenBank/DDBJ databases">
        <title>Genome of a novel bacterium of the phylum Verrucomicrobia, Oleiharenicola sp. KSB-15.</title>
        <authorList>
            <person name="Chung J.-H."/>
            <person name="Ahn J.-H."/>
            <person name="Yoon Y."/>
            <person name="Kim D.-Y."/>
            <person name="An S.-H."/>
            <person name="Park I."/>
            <person name="Yeon J."/>
        </authorList>
    </citation>
    <scope>NUCLEOTIDE SEQUENCE</scope>
    <source>
        <strain evidence="3">KSB-15</strain>
    </source>
</reference>
<dbReference type="GO" id="GO:0042597">
    <property type="term" value="C:periplasmic space"/>
    <property type="evidence" value="ECO:0007669"/>
    <property type="project" value="UniProtKB-SubCell"/>
</dbReference>
<dbReference type="InterPro" id="IPR050490">
    <property type="entry name" value="Bact_solute-bd_prot1"/>
</dbReference>
<dbReference type="KEGG" id="ole:K0B96_00935"/>
<evidence type="ECO:0000313" key="3">
    <source>
        <dbReference type="EMBL" id="QYM80730.1"/>
    </source>
</evidence>
<protein>
    <submittedName>
        <fullName evidence="3">Sugar ABC transporter substrate-binding protein</fullName>
    </submittedName>
</protein>
<dbReference type="AlphaFoldDB" id="A0A8F9TX42"/>
<sequence>MWWRCAQFPLLALALVFVLTGASSRAARTLRIWGHQGQEGENHAMREIVVAFNRAHAAEGVSVEISFFPDFQYTEKIAIAAAAHDLPDAFEVDAPLIARYVDAGLLAPLDRWFGPADQTDFLPTLTEQAKIAGKLYSVAAYDSALVLYYDRAMLAAAGVAPPPADGWTWEEFLAACAKVRAAGVEPVALHMNESADEWFTYAFTPVVWSGGGKLIADDGLRVRGVLASAANIRSLTLWQTLFTRGFAATDPVDPNPFGHGKAAMDWSGHWMAQLHLEAKGAQLGAAPLPHVGAQPVAPCGSWCWSMSAHTKDPELAATWLRWVTSTQHGIVPLVRANGAVPARKSAFGEFPKYQRPPYALFRRQLETFARPRPQTPFYATLTQHFAAALRDIARGADVGGRLRMAENEIQKEIDRRSAHGSREAAR</sequence>
<name>A0A8F9TX42_9BACT</name>
<accession>A0A8F9TX42</accession>
<proteinExistence type="inferred from homology"/>
<dbReference type="SUPFAM" id="SSF53850">
    <property type="entry name" value="Periplasmic binding protein-like II"/>
    <property type="match status" value="1"/>
</dbReference>
<evidence type="ECO:0000313" key="4">
    <source>
        <dbReference type="Proteomes" id="UP000825051"/>
    </source>
</evidence>
<organism evidence="3 4">
    <name type="scientific">Horticoccus luteus</name>
    <dbReference type="NCBI Taxonomy" id="2862869"/>
    <lineage>
        <taxon>Bacteria</taxon>
        <taxon>Pseudomonadati</taxon>
        <taxon>Verrucomicrobiota</taxon>
        <taxon>Opitutia</taxon>
        <taxon>Opitutales</taxon>
        <taxon>Opitutaceae</taxon>
        <taxon>Horticoccus</taxon>
    </lineage>
</organism>
<evidence type="ECO:0000256" key="2">
    <source>
        <dbReference type="ARBA" id="ARBA00008520"/>
    </source>
</evidence>
<comment type="subcellular location">
    <subcellularLocation>
        <location evidence="1">Periplasm</location>
    </subcellularLocation>
</comment>
<comment type="similarity">
    <text evidence="2">Belongs to the bacterial solute-binding protein 1 family.</text>
</comment>
<keyword evidence="4" id="KW-1185">Reference proteome</keyword>
<dbReference type="EMBL" id="CP080507">
    <property type="protein sequence ID" value="QYM80730.1"/>
    <property type="molecule type" value="Genomic_DNA"/>
</dbReference>
<dbReference type="CDD" id="cd13585">
    <property type="entry name" value="PBP2_TMBP_like"/>
    <property type="match status" value="1"/>
</dbReference>
<dbReference type="Proteomes" id="UP000825051">
    <property type="component" value="Chromosome"/>
</dbReference>
<dbReference type="InterPro" id="IPR006059">
    <property type="entry name" value="SBP"/>
</dbReference>
<dbReference type="Pfam" id="PF01547">
    <property type="entry name" value="SBP_bac_1"/>
    <property type="match status" value="1"/>
</dbReference>
<gene>
    <name evidence="3" type="ORF">K0B96_00935</name>
</gene>
<dbReference type="PANTHER" id="PTHR43649">
    <property type="entry name" value="ARABINOSE-BINDING PROTEIN-RELATED"/>
    <property type="match status" value="1"/>
</dbReference>
<dbReference type="PANTHER" id="PTHR43649:SF12">
    <property type="entry name" value="DIACETYLCHITOBIOSE BINDING PROTEIN DASA"/>
    <property type="match status" value="1"/>
</dbReference>